<dbReference type="PANTHER" id="PTHR12360:SF1">
    <property type="entry name" value="NF-X1-TYPE ZINC FINGER PROTEIN NFXL1"/>
    <property type="match status" value="1"/>
</dbReference>
<evidence type="ECO:0000256" key="8">
    <source>
        <dbReference type="SAM" id="MobiDB-lite"/>
    </source>
</evidence>
<keyword evidence="9" id="KW-0472">Membrane</keyword>
<dbReference type="GO" id="GO:0008270">
    <property type="term" value="F:zinc ion binding"/>
    <property type="evidence" value="ECO:0007669"/>
    <property type="project" value="UniProtKB-KW"/>
</dbReference>
<dbReference type="AlphaFoldDB" id="A0A7I8VT05"/>
<dbReference type="InterPro" id="IPR001841">
    <property type="entry name" value="Znf_RING"/>
</dbReference>
<evidence type="ECO:0000259" key="10">
    <source>
        <dbReference type="PROSITE" id="PS50089"/>
    </source>
</evidence>
<feature type="region of interest" description="Disordered" evidence="8">
    <location>
        <begin position="1"/>
        <end position="35"/>
    </location>
</feature>
<feature type="transmembrane region" description="Helical" evidence="9">
    <location>
        <begin position="868"/>
        <end position="886"/>
    </location>
</feature>
<gene>
    <name evidence="11" type="ORF">DGYR_LOCUS7678</name>
</gene>
<dbReference type="PROSITE" id="PS50089">
    <property type="entry name" value="ZF_RING_2"/>
    <property type="match status" value="1"/>
</dbReference>
<evidence type="ECO:0000256" key="2">
    <source>
        <dbReference type="ARBA" id="ARBA00022723"/>
    </source>
</evidence>
<evidence type="ECO:0000256" key="1">
    <source>
        <dbReference type="ARBA" id="ARBA00007269"/>
    </source>
</evidence>
<dbReference type="OrthoDB" id="536399at2759"/>
<dbReference type="GO" id="GO:0005634">
    <property type="term" value="C:nucleus"/>
    <property type="evidence" value="ECO:0007669"/>
    <property type="project" value="InterPro"/>
</dbReference>
<proteinExistence type="inferred from homology"/>
<keyword evidence="9" id="KW-1133">Transmembrane helix</keyword>
<dbReference type="InterPro" id="IPR000967">
    <property type="entry name" value="Znf_NFX1"/>
</dbReference>
<keyword evidence="9" id="KW-0812">Transmembrane</keyword>
<organism evidence="11 12">
    <name type="scientific">Dimorphilus gyrociliatus</name>
    <dbReference type="NCBI Taxonomy" id="2664684"/>
    <lineage>
        <taxon>Eukaryota</taxon>
        <taxon>Metazoa</taxon>
        <taxon>Spiralia</taxon>
        <taxon>Lophotrochozoa</taxon>
        <taxon>Annelida</taxon>
        <taxon>Polychaeta</taxon>
        <taxon>Polychaeta incertae sedis</taxon>
        <taxon>Dinophilidae</taxon>
        <taxon>Dimorphilus</taxon>
    </lineage>
</organism>
<dbReference type="EMBL" id="CAJFCJ010000010">
    <property type="protein sequence ID" value="CAD5119431.1"/>
    <property type="molecule type" value="Genomic_DNA"/>
</dbReference>
<comment type="caution">
    <text evidence="11">The sequence shown here is derived from an EMBL/GenBank/DDBJ whole genome shotgun (WGS) entry which is preliminary data.</text>
</comment>
<keyword evidence="12" id="KW-1185">Reference proteome</keyword>
<feature type="domain" description="RING-type" evidence="10">
    <location>
        <begin position="149"/>
        <end position="209"/>
    </location>
</feature>
<accession>A0A7I8VT05</accession>
<dbReference type="Proteomes" id="UP000549394">
    <property type="component" value="Unassembled WGS sequence"/>
</dbReference>
<protein>
    <submittedName>
        <fullName evidence="11">DgyrCDS8043</fullName>
    </submittedName>
</protein>
<keyword evidence="5" id="KW-0862">Zinc</keyword>
<keyword evidence="7" id="KW-0175">Coiled coil</keyword>
<dbReference type="SMART" id="SM00438">
    <property type="entry name" value="ZnF_NFX"/>
    <property type="match status" value="11"/>
</dbReference>
<evidence type="ECO:0000256" key="7">
    <source>
        <dbReference type="SAM" id="Coils"/>
    </source>
</evidence>
<dbReference type="PANTHER" id="PTHR12360">
    <property type="entry name" value="NUCLEAR TRANSCRIPTION FACTOR, X-BOX BINDING 1 NFX1"/>
    <property type="match status" value="1"/>
</dbReference>
<keyword evidence="4 6" id="KW-0863">Zinc-finger</keyword>
<name>A0A7I8VT05_9ANNE</name>
<evidence type="ECO:0000256" key="5">
    <source>
        <dbReference type="ARBA" id="ARBA00022833"/>
    </source>
</evidence>
<dbReference type="CDD" id="cd06008">
    <property type="entry name" value="NF-X1-zinc-finger"/>
    <property type="match status" value="5"/>
</dbReference>
<keyword evidence="3" id="KW-0677">Repeat</keyword>
<sequence>MAQRPVYVRGRGRSRGAIRNSDFFQPPFGINQTGNVRPSGLQVRQQFPSPPVADDHINTKTNSKSVPMTADERFEEAVERHKNNTERVLNNPSVTSESSDDEDINDEHIIDSLTGSFMKIAGKSSSGDVGLGRTREFLVGSITSRANVCLICIETIKHVEAIWNCQECFCSLHISCIQKWISDGAYQKSLNDDNNVNHSSLPWNCPKCRKEYSQKDKPKRYTCYCGKEEDPTFDPWLFPHSCGQTCEKLLKPECGHACLMLCHPGPCPPCPQTVRSTCHCGRQPAQTRRCGTREWSCGKPCNQLLQCGIHYCNTRCHGGDCSPCGEASKRKCRCGQQNELKLCSEGQWQCDKVCGKKLSCNNHVCEIVCHSGECGSCPRSEKRTCPCGKTILEDLSCSEEAPTCLETCGKLLMCNRHECTQRCHNGPCGTCREMVEKYCRCGQKKKEIQCYKDFLCETKCTKLKDCGRHPCKRKCCNGDCPPCDLNCNRLLNCRKHKCTSQCHRGQCYPCSVTTTLSCACKSTSITLPCGRAKNAKPPKCTEICRNPPVCHHPQRESHRCHFGDCPDCKQVCGKRLKCGHECPVECHSAVRTEIRQQVIRVGPWQQVPEPQTVIENRSCPPCMIPAPVTCLGGHETCDMPCHIAVSKSCGRRCGRKLKCSNHECQKECHAGTNCEQCEDGCSKPRPNGCIHKCLLPCHPNDCPDCTQMVRMRCHCQMVVQHVKCHIWTKSDVKECVKLQSCPGKCPRLLECGHQCTLTCHPGSCPSASNCTEKVKMKCSCKRRKKEFICNEVFSKRTNVECDEGCVLAKEKLRKENEKEERQRKEEQEKKIKRELEEFERRQTKPKRKPRRHRESECRQPFLERYRKLFLTSIVVLACSIVVYYLYNA</sequence>
<dbReference type="CDD" id="cd16697">
    <property type="entry name" value="RING-CH-C4HC3_NFXL1"/>
    <property type="match status" value="1"/>
</dbReference>
<evidence type="ECO:0000256" key="9">
    <source>
        <dbReference type="SAM" id="Phobius"/>
    </source>
</evidence>
<evidence type="ECO:0000256" key="3">
    <source>
        <dbReference type="ARBA" id="ARBA00022737"/>
    </source>
</evidence>
<dbReference type="GO" id="GO:0000981">
    <property type="term" value="F:DNA-binding transcription factor activity, RNA polymerase II-specific"/>
    <property type="evidence" value="ECO:0007669"/>
    <property type="project" value="TreeGrafter"/>
</dbReference>
<dbReference type="GO" id="GO:0000977">
    <property type="term" value="F:RNA polymerase II transcription regulatory region sequence-specific DNA binding"/>
    <property type="evidence" value="ECO:0007669"/>
    <property type="project" value="TreeGrafter"/>
</dbReference>
<evidence type="ECO:0000313" key="12">
    <source>
        <dbReference type="Proteomes" id="UP000549394"/>
    </source>
</evidence>
<comment type="similarity">
    <text evidence="1">Belongs to the NFX1 family.</text>
</comment>
<dbReference type="Pfam" id="PF01422">
    <property type="entry name" value="zf-NF-X1"/>
    <property type="match status" value="10"/>
</dbReference>
<evidence type="ECO:0000313" key="11">
    <source>
        <dbReference type="EMBL" id="CAD5119431.1"/>
    </source>
</evidence>
<dbReference type="InterPro" id="IPR034078">
    <property type="entry name" value="NFX1_fam"/>
</dbReference>
<keyword evidence="2" id="KW-0479">Metal-binding</keyword>
<reference evidence="11 12" key="1">
    <citation type="submission" date="2020-08" db="EMBL/GenBank/DDBJ databases">
        <authorList>
            <person name="Hejnol A."/>
        </authorList>
    </citation>
    <scope>NUCLEOTIDE SEQUENCE [LARGE SCALE GENOMIC DNA]</scope>
</reference>
<evidence type="ECO:0000256" key="6">
    <source>
        <dbReference type="PROSITE-ProRule" id="PRU00175"/>
    </source>
</evidence>
<feature type="coiled-coil region" evidence="7">
    <location>
        <begin position="805"/>
        <end position="844"/>
    </location>
</feature>
<evidence type="ECO:0000256" key="4">
    <source>
        <dbReference type="ARBA" id="ARBA00022771"/>
    </source>
</evidence>